<dbReference type="InterPro" id="IPR020630">
    <property type="entry name" value="THF_DH/CycHdrlase_cat_dom"/>
</dbReference>
<dbReference type="AlphaFoldDB" id="A0A1J5TX87"/>
<evidence type="ECO:0000256" key="8">
    <source>
        <dbReference type="ARBA" id="ARBA00023002"/>
    </source>
</evidence>
<dbReference type="SUPFAM" id="SSF53223">
    <property type="entry name" value="Aminoacid dehydrogenase-like, N-terminal domain"/>
    <property type="match status" value="1"/>
</dbReference>
<evidence type="ECO:0000313" key="15">
    <source>
        <dbReference type="EMBL" id="OIR16638.1"/>
    </source>
</evidence>
<dbReference type="SUPFAM" id="SSF51735">
    <property type="entry name" value="NAD(P)-binding Rossmann-fold domains"/>
    <property type="match status" value="1"/>
</dbReference>
<comment type="caution">
    <text evidence="12">Lacks conserved residue(s) required for the propagation of feature annotation.</text>
</comment>
<evidence type="ECO:0000256" key="4">
    <source>
        <dbReference type="ARBA" id="ARBA00022605"/>
    </source>
</evidence>
<comment type="catalytic activity">
    <reaction evidence="12">
        <text>(6R)-5,10-methylene-5,6,7,8-tetrahydrofolate + NADP(+) = (6R)-5,10-methenyltetrahydrofolate + NADPH</text>
        <dbReference type="Rhea" id="RHEA:22812"/>
        <dbReference type="ChEBI" id="CHEBI:15636"/>
        <dbReference type="ChEBI" id="CHEBI:57455"/>
        <dbReference type="ChEBI" id="CHEBI:57783"/>
        <dbReference type="ChEBI" id="CHEBI:58349"/>
        <dbReference type="EC" id="1.5.1.5"/>
    </reaction>
</comment>
<evidence type="ECO:0000256" key="12">
    <source>
        <dbReference type="HAMAP-Rule" id="MF_01576"/>
    </source>
</evidence>
<dbReference type="CDD" id="cd01080">
    <property type="entry name" value="NAD_bind_m-THF_DH_Cyclohyd"/>
    <property type="match status" value="1"/>
</dbReference>
<feature type="domain" description="Tetrahydrofolate dehydrogenase/cyclohydrolase catalytic" evidence="13">
    <location>
        <begin position="6"/>
        <end position="113"/>
    </location>
</feature>
<keyword evidence="10 12" id="KW-0486">Methionine biosynthesis</keyword>
<evidence type="ECO:0000259" key="14">
    <source>
        <dbReference type="Pfam" id="PF02882"/>
    </source>
</evidence>
<dbReference type="PANTHER" id="PTHR48099:SF5">
    <property type="entry name" value="C-1-TETRAHYDROFOLATE SYNTHASE, CYTOPLASMIC"/>
    <property type="match status" value="1"/>
</dbReference>
<evidence type="ECO:0000256" key="3">
    <source>
        <dbReference type="ARBA" id="ARBA00022563"/>
    </source>
</evidence>
<feature type="binding site" evidence="12">
    <location>
        <begin position="158"/>
        <end position="160"/>
    </location>
    <ligand>
        <name>NADP(+)</name>
        <dbReference type="ChEBI" id="CHEBI:58349"/>
    </ligand>
</feature>
<protein>
    <recommendedName>
        <fullName evidence="12">Bifunctional protein FolD</fullName>
    </recommendedName>
    <domain>
        <recommendedName>
            <fullName evidence="12">Methylenetetrahydrofolate dehydrogenase</fullName>
            <ecNumber evidence="12">1.5.1.5</ecNumber>
        </recommendedName>
    </domain>
    <domain>
        <recommendedName>
            <fullName evidence="12">Methenyltetrahydrofolate cyclohydrolase</fullName>
            <ecNumber evidence="12">3.5.4.9</ecNumber>
        </recommendedName>
    </domain>
</protein>
<evidence type="ECO:0000259" key="13">
    <source>
        <dbReference type="Pfam" id="PF00763"/>
    </source>
</evidence>
<keyword evidence="4 12" id="KW-0028">Amino-acid biosynthesis</keyword>
<keyword evidence="9 12" id="KW-0368">Histidine biosynthesis</keyword>
<dbReference type="PRINTS" id="PR00085">
    <property type="entry name" value="THFDHDRGNASE"/>
</dbReference>
<evidence type="ECO:0000256" key="10">
    <source>
        <dbReference type="ARBA" id="ARBA00023167"/>
    </source>
</evidence>
<dbReference type="EC" id="3.5.4.9" evidence="12"/>
<dbReference type="Pfam" id="PF00763">
    <property type="entry name" value="THF_DHG_CYH"/>
    <property type="match status" value="1"/>
</dbReference>
<dbReference type="GO" id="GO:0004477">
    <property type="term" value="F:methenyltetrahydrofolate cyclohydrolase activity"/>
    <property type="evidence" value="ECO:0007669"/>
    <property type="project" value="UniProtKB-UniRule"/>
</dbReference>
<keyword evidence="8 12" id="KW-0560">Oxidoreductase</keyword>
<feature type="domain" description="Tetrahydrofolate dehydrogenase/cyclohydrolase NAD(P)-binding" evidence="14">
    <location>
        <begin position="132"/>
        <end position="272"/>
    </location>
</feature>
<comment type="subunit">
    <text evidence="2 12">Homodimer.</text>
</comment>
<comment type="caution">
    <text evidence="15">The sequence shown here is derived from an EMBL/GenBank/DDBJ whole genome shotgun (WGS) entry which is preliminary data.</text>
</comment>
<dbReference type="UniPathway" id="UPA00193"/>
<keyword evidence="6 12" id="KW-0378">Hydrolase</keyword>
<dbReference type="Gene3D" id="3.40.50.10860">
    <property type="entry name" value="Leucine Dehydrogenase, chain A, domain 1"/>
    <property type="match status" value="1"/>
</dbReference>
<keyword evidence="7 12" id="KW-0521">NADP</keyword>
<evidence type="ECO:0000256" key="6">
    <source>
        <dbReference type="ARBA" id="ARBA00022801"/>
    </source>
</evidence>
<evidence type="ECO:0000256" key="1">
    <source>
        <dbReference type="ARBA" id="ARBA00004777"/>
    </source>
</evidence>
<sequence>MTAQIIDGVLIAREIESELKIRIGKLAFKPILSVIQIGDDSASSSYIKAKAKAANRVGIELQHHHLPIDISLTDLNSLIDKLNSDSNGIIIQLPIPETLLSCLTRISPEKDVDGFHPMNLGLLMRGEPTLLPCTPAGIIELLQRSNYNLNGKHVVVVGRSNIVGKPLANLLLNKGIDATTTICHSKTKDISQHTKSADIVVVATGYLNTLNEDMVTENTIVIDVGVNRTDDGLVGDCAPNVANKVKAITPVPGGVGPMTVAMLMSNTVSASEQ</sequence>
<dbReference type="EMBL" id="MIYU01000012">
    <property type="protein sequence ID" value="OIR16638.1"/>
    <property type="molecule type" value="Genomic_DNA"/>
</dbReference>
<feature type="binding site" evidence="12">
    <location>
        <position position="226"/>
    </location>
    <ligand>
        <name>NADP(+)</name>
        <dbReference type="ChEBI" id="CHEBI:58349"/>
    </ligand>
</feature>
<dbReference type="PANTHER" id="PTHR48099">
    <property type="entry name" value="C-1-TETRAHYDROFOLATE SYNTHASE, CYTOPLASMIC-RELATED"/>
    <property type="match status" value="1"/>
</dbReference>
<comment type="catalytic activity">
    <reaction evidence="12">
        <text>(6R)-5,10-methenyltetrahydrofolate + H2O = (6R)-10-formyltetrahydrofolate + H(+)</text>
        <dbReference type="Rhea" id="RHEA:23700"/>
        <dbReference type="ChEBI" id="CHEBI:15377"/>
        <dbReference type="ChEBI" id="CHEBI:15378"/>
        <dbReference type="ChEBI" id="CHEBI:57455"/>
        <dbReference type="ChEBI" id="CHEBI:195366"/>
        <dbReference type="EC" id="3.5.4.9"/>
    </reaction>
</comment>
<dbReference type="InterPro" id="IPR046346">
    <property type="entry name" value="Aminoacid_DH-like_N_sf"/>
</dbReference>
<evidence type="ECO:0000256" key="2">
    <source>
        <dbReference type="ARBA" id="ARBA00011738"/>
    </source>
</evidence>
<keyword evidence="5 12" id="KW-0658">Purine biosynthesis</keyword>
<dbReference type="InterPro" id="IPR036291">
    <property type="entry name" value="NAD(P)-bd_dom_sf"/>
</dbReference>
<evidence type="ECO:0000256" key="9">
    <source>
        <dbReference type="ARBA" id="ARBA00023102"/>
    </source>
</evidence>
<evidence type="ECO:0000256" key="7">
    <source>
        <dbReference type="ARBA" id="ARBA00022857"/>
    </source>
</evidence>
<organism evidence="15 16">
    <name type="scientific">Marine Group III euryarchaeote CG-Bathy1</name>
    <dbReference type="NCBI Taxonomy" id="1889001"/>
    <lineage>
        <taxon>Archaea</taxon>
        <taxon>Methanobacteriati</taxon>
        <taxon>Thermoplasmatota</taxon>
        <taxon>Thermoplasmata</taxon>
        <taxon>Candidatus Thermoprofundales</taxon>
    </lineage>
</organism>
<keyword evidence="11 12" id="KW-0511">Multifunctional enzyme</keyword>
<dbReference type="PROSITE" id="PS00767">
    <property type="entry name" value="THF_DHG_CYH_2"/>
    <property type="match status" value="1"/>
</dbReference>
<dbReference type="InterPro" id="IPR020867">
    <property type="entry name" value="THF_DH/CycHdrlase_CS"/>
</dbReference>
<dbReference type="FunFam" id="3.40.50.720:FF:000094">
    <property type="entry name" value="Bifunctional protein FolD"/>
    <property type="match status" value="1"/>
</dbReference>
<dbReference type="GO" id="GO:0005829">
    <property type="term" value="C:cytosol"/>
    <property type="evidence" value="ECO:0007669"/>
    <property type="project" value="TreeGrafter"/>
</dbReference>
<proteinExistence type="inferred from homology"/>
<dbReference type="InterPro" id="IPR020631">
    <property type="entry name" value="THF_DH/CycHdrlase_NAD-bd_dom"/>
</dbReference>
<name>A0A1J5TX87_9ARCH</name>
<dbReference type="FunFam" id="3.40.50.10860:FF:000005">
    <property type="entry name" value="C-1-tetrahydrofolate synthase, cytoplasmic, putative"/>
    <property type="match status" value="1"/>
</dbReference>
<evidence type="ECO:0000256" key="11">
    <source>
        <dbReference type="ARBA" id="ARBA00023268"/>
    </source>
</evidence>
<dbReference type="GO" id="GO:0006164">
    <property type="term" value="P:purine nucleotide biosynthetic process"/>
    <property type="evidence" value="ECO:0007669"/>
    <property type="project" value="UniProtKB-KW"/>
</dbReference>
<reference evidence="15 16" key="1">
    <citation type="submission" date="2016-08" db="EMBL/GenBank/DDBJ databases">
        <title>New Insights into Marine Group III Euryarchaeota, from dark to light.</title>
        <authorList>
            <person name="Haro-Moreno J.M."/>
            <person name="Rodriguez-Valera F."/>
            <person name="Lopez-Garcia P."/>
            <person name="Moreira D."/>
            <person name="Martin-Cuadrado A.B."/>
        </authorList>
    </citation>
    <scope>NUCLEOTIDE SEQUENCE [LARGE SCALE GENOMIC DNA]</scope>
    <source>
        <strain evidence="15">CG-Bathy1</strain>
    </source>
</reference>
<comment type="function">
    <text evidence="12">Catalyzes the oxidation of 5,10-methylenetetrahydrofolate to 5,10-methenyltetrahydrofolate and then the hydrolysis of 5,10-methenyltetrahydrofolate to 10-formyltetrahydrofolate.</text>
</comment>
<dbReference type="Proteomes" id="UP000183815">
    <property type="component" value="Unassembled WGS sequence"/>
</dbReference>
<keyword evidence="3 12" id="KW-0554">One-carbon metabolism</keyword>
<dbReference type="HAMAP" id="MF_01576">
    <property type="entry name" value="THF_DHG_CYH"/>
    <property type="match status" value="1"/>
</dbReference>
<evidence type="ECO:0000256" key="5">
    <source>
        <dbReference type="ARBA" id="ARBA00022755"/>
    </source>
</evidence>
<dbReference type="Gene3D" id="3.40.50.720">
    <property type="entry name" value="NAD(P)-binding Rossmann-like Domain"/>
    <property type="match status" value="1"/>
</dbReference>
<dbReference type="EC" id="1.5.1.5" evidence="12"/>
<comment type="pathway">
    <text evidence="1 12">One-carbon metabolism; tetrahydrofolate interconversion.</text>
</comment>
<comment type="similarity">
    <text evidence="12">Belongs to the tetrahydrofolate dehydrogenase/cyclohydrolase family.</text>
</comment>
<gene>
    <name evidence="12" type="primary">folD</name>
    <name evidence="15" type="ORF">BEU04_01505</name>
</gene>
<dbReference type="Pfam" id="PF02882">
    <property type="entry name" value="THF_DHG_CYH_C"/>
    <property type="match status" value="1"/>
</dbReference>
<dbReference type="GO" id="GO:0004488">
    <property type="term" value="F:methylenetetrahydrofolate dehydrogenase (NADP+) activity"/>
    <property type="evidence" value="ECO:0007669"/>
    <property type="project" value="UniProtKB-UniRule"/>
</dbReference>
<dbReference type="GO" id="GO:0009086">
    <property type="term" value="P:methionine biosynthetic process"/>
    <property type="evidence" value="ECO:0007669"/>
    <property type="project" value="UniProtKB-KW"/>
</dbReference>
<accession>A0A1J5TX87</accession>
<evidence type="ECO:0000313" key="16">
    <source>
        <dbReference type="Proteomes" id="UP000183815"/>
    </source>
</evidence>
<dbReference type="GO" id="GO:0000105">
    <property type="term" value="P:L-histidine biosynthetic process"/>
    <property type="evidence" value="ECO:0007669"/>
    <property type="project" value="UniProtKB-KW"/>
</dbReference>
<dbReference type="InterPro" id="IPR000672">
    <property type="entry name" value="THF_DH/CycHdrlase"/>
</dbReference>
<dbReference type="GO" id="GO:0035999">
    <property type="term" value="P:tetrahydrofolate interconversion"/>
    <property type="evidence" value="ECO:0007669"/>
    <property type="project" value="UniProtKB-UniRule"/>
</dbReference>